<evidence type="ECO:0000256" key="1">
    <source>
        <dbReference type="SAM" id="Phobius"/>
    </source>
</evidence>
<dbReference type="Proteomes" id="UP000187074">
    <property type="component" value="Unassembled WGS sequence"/>
</dbReference>
<sequence length="234" mass="25825">MLKLIQLEWQKSNISRYFKGLAVCIVAIFSAAALMSQGPSGDSEPLFQNYTEFITLTDILMRITYIIFASVILSRLVIEEYKSNMIQVLFTYPLQRKKIIQAKLSIVFGFSFFSIIVSTFVINLLVYFLNPIIGLFEDPVHIGDMTATLSATLIHAFMIAGISLIPLSFGMRKKSTSSTITSAVVIGFVINATVSDGGSSTSLFHFIAIPIALCLLGLILGYLSFHKVDRTDVA</sequence>
<feature type="transmembrane region" description="Helical" evidence="1">
    <location>
        <begin position="176"/>
        <end position="194"/>
    </location>
</feature>
<keyword evidence="1" id="KW-0472">Membrane</keyword>
<feature type="transmembrane region" description="Helical" evidence="1">
    <location>
        <begin position="104"/>
        <end position="129"/>
    </location>
</feature>
<reference evidence="2 3" key="1">
    <citation type="submission" date="2016-11" db="EMBL/GenBank/DDBJ databases">
        <title>Paenibacillus species isolates.</title>
        <authorList>
            <person name="Beno S.M."/>
        </authorList>
    </citation>
    <scope>NUCLEOTIDE SEQUENCE [LARGE SCALE GENOMIC DNA]</scope>
    <source>
        <strain evidence="2 3">FSL F4-0100</strain>
    </source>
</reference>
<feature type="transmembrane region" description="Helical" evidence="1">
    <location>
        <begin position="59"/>
        <end position="78"/>
    </location>
</feature>
<protein>
    <submittedName>
        <fullName evidence="2">Bacitracin ABC transporter permease</fullName>
    </submittedName>
</protein>
<organism evidence="2 3">
    <name type="scientific">Paenibacillus lautus</name>
    <name type="common">Bacillus lautus</name>
    <dbReference type="NCBI Taxonomy" id="1401"/>
    <lineage>
        <taxon>Bacteria</taxon>
        <taxon>Bacillati</taxon>
        <taxon>Bacillota</taxon>
        <taxon>Bacilli</taxon>
        <taxon>Bacillales</taxon>
        <taxon>Paenibacillaceae</taxon>
        <taxon>Paenibacillus</taxon>
    </lineage>
</organism>
<dbReference type="RefSeq" id="WP_076325841.1">
    <property type="nucleotide sequence ID" value="NZ_MRTF01000012.1"/>
</dbReference>
<dbReference type="Pfam" id="PF12730">
    <property type="entry name" value="ABC2_membrane_4"/>
    <property type="match status" value="1"/>
</dbReference>
<dbReference type="STRING" id="1401.BK123_29140"/>
<dbReference type="OrthoDB" id="9784784at2"/>
<evidence type="ECO:0000313" key="2">
    <source>
        <dbReference type="EMBL" id="OME89018.1"/>
    </source>
</evidence>
<evidence type="ECO:0000313" key="3">
    <source>
        <dbReference type="Proteomes" id="UP000187074"/>
    </source>
</evidence>
<feature type="transmembrane region" description="Helical" evidence="1">
    <location>
        <begin position="20"/>
        <end position="39"/>
    </location>
</feature>
<gene>
    <name evidence="2" type="ORF">BK123_29140</name>
</gene>
<feature type="transmembrane region" description="Helical" evidence="1">
    <location>
        <begin position="206"/>
        <end position="225"/>
    </location>
</feature>
<proteinExistence type="predicted"/>
<dbReference type="AlphaFoldDB" id="A0A1R1AUE1"/>
<name>A0A1R1AUE1_PAELA</name>
<keyword evidence="1" id="KW-0812">Transmembrane</keyword>
<dbReference type="EMBL" id="MRTF01000012">
    <property type="protein sequence ID" value="OME89018.1"/>
    <property type="molecule type" value="Genomic_DNA"/>
</dbReference>
<feature type="transmembrane region" description="Helical" evidence="1">
    <location>
        <begin position="149"/>
        <end position="169"/>
    </location>
</feature>
<accession>A0A1R1AUE1</accession>
<keyword evidence="1" id="KW-1133">Transmembrane helix</keyword>
<comment type="caution">
    <text evidence="2">The sequence shown here is derived from an EMBL/GenBank/DDBJ whole genome shotgun (WGS) entry which is preliminary data.</text>
</comment>